<accession>A0A061B4K8</accession>
<sequence length="376" mass="42750">MIPQLPYDVLEEIVVEVASHNAFSLTQYENADLARLALINRDFLEASRRLLYKTILLGCMRQQHESLTFELGGVTATAQLVATNTHLGHYVRCLLYRPCDYVHSAWEESQSSTLWQALLQACDCINSLVIWGLFNFNLLFGQPNLQQLNLTYIDGVLSDGILDLLAEQRHCPAVYLRLEAPYRWSMPSLPRPKPSQPLRKVTFRDNAASLERGCDLTAAEFQAVTETSSGSLQSLRMTFDPSVAWDFSSFQQLEYVHLNEHSGENCFFAQWNGREAVQLSLRSMPPTLTTLSLTWDGTVYEPHVLEDIEFVRNLPTSLLRLDFFGFVAPRHLQGFLTDPKHPNLTILAFGLPENCQEVEVELAEWCVAGGYRFERI</sequence>
<proteinExistence type="predicted"/>
<dbReference type="EMBL" id="LK052942">
    <property type="protein sequence ID" value="CDR42567.1"/>
    <property type="molecule type" value="Genomic_DNA"/>
</dbReference>
<organism evidence="1">
    <name type="scientific">Rhodotorula toruloides</name>
    <name type="common">Yeast</name>
    <name type="synonym">Rhodosporidium toruloides</name>
    <dbReference type="NCBI Taxonomy" id="5286"/>
    <lineage>
        <taxon>Eukaryota</taxon>
        <taxon>Fungi</taxon>
        <taxon>Dikarya</taxon>
        <taxon>Basidiomycota</taxon>
        <taxon>Pucciniomycotina</taxon>
        <taxon>Microbotryomycetes</taxon>
        <taxon>Sporidiobolales</taxon>
        <taxon>Sporidiobolaceae</taxon>
        <taxon>Rhodotorula</taxon>
    </lineage>
</organism>
<evidence type="ECO:0000313" key="1">
    <source>
        <dbReference type="EMBL" id="CDR42567.1"/>
    </source>
</evidence>
<name>A0A061B4K8_RHOTO</name>
<gene>
    <name evidence="1" type="ORF">RHTO0S_07e01332g</name>
</gene>
<protein>
    <submittedName>
        <fullName evidence="1">RHTO0S07e01332g1_1</fullName>
    </submittedName>
</protein>
<dbReference type="AlphaFoldDB" id="A0A061B4K8"/>
<reference evidence="1" key="1">
    <citation type="journal article" date="2014" name="Genome Announc.">
        <title>Draft genome sequence of Rhodosporidium toruloides CECT1137, an oleaginous yeast of biotechnological interest.</title>
        <authorList>
            <person name="Morin N."/>
            <person name="Calcas X."/>
            <person name="Devillers H."/>
            <person name="Durrens P."/>
            <person name="Sherman D.J."/>
            <person name="Nicaud J.-M."/>
            <person name="Neuveglise C."/>
        </authorList>
    </citation>
    <scope>NUCLEOTIDE SEQUENCE</scope>
    <source>
        <strain evidence="1">CECT1137</strain>
    </source>
</reference>
<dbReference type="Gene3D" id="3.80.10.10">
    <property type="entry name" value="Ribonuclease Inhibitor"/>
    <property type="match status" value="1"/>
</dbReference>
<dbReference type="InterPro" id="IPR032675">
    <property type="entry name" value="LRR_dom_sf"/>
</dbReference>